<organism evidence="1 2">
    <name type="scientific">Shewanella avicenniae</name>
    <dbReference type="NCBI Taxonomy" id="2814294"/>
    <lineage>
        <taxon>Bacteria</taxon>
        <taxon>Pseudomonadati</taxon>
        <taxon>Pseudomonadota</taxon>
        <taxon>Gammaproteobacteria</taxon>
        <taxon>Alteromonadales</taxon>
        <taxon>Shewanellaceae</taxon>
        <taxon>Shewanella</taxon>
    </lineage>
</organism>
<dbReference type="Pfam" id="PF03747">
    <property type="entry name" value="ADP_ribosyl_GH"/>
    <property type="match status" value="1"/>
</dbReference>
<evidence type="ECO:0000313" key="1">
    <source>
        <dbReference type="EMBL" id="QSX35395.1"/>
    </source>
</evidence>
<dbReference type="EMBL" id="CP071503">
    <property type="protein sequence ID" value="QSX35395.1"/>
    <property type="molecule type" value="Genomic_DNA"/>
</dbReference>
<protein>
    <submittedName>
        <fullName evidence="1">ADP-ribosylglycohydrolase family protein</fullName>
    </submittedName>
</protein>
<dbReference type="PANTHER" id="PTHR16222">
    <property type="entry name" value="ADP-RIBOSYLGLYCOHYDROLASE"/>
    <property type="match status" value="1"/>
</dbReference>
<dbReference type="SUPFAM" id="SSF101478">
    <property type="entry name" value="ADP-ribosylglycohydrolase"/>
    <property type="match status" value="1"/>
</dbReference>
<evidence type="ECO:0000313" key="2">
    <source>
        <dbReference type="Proteomes" id="UP000662770"/>
    </source>
</evidence>
<reference evidence="1 2" key="1">
    <citation type="submission" date="2021-03" db="EMBL/GenBank/DDBJ databases">
        <title>Novel species identification of genus Shewanella.</title>
        <authorList>
            <person name="Liu G."/>
            <person name="Zhang Q."/>
        </authorList>
    </citation>
    <scope>NUCLEOTIDE SEQUENCE [LARGE SCALE GENOMIC DNA]</scope>
    <source>
        <strain evidence="1 2">FJAT-51800</strain>
    </source>
</reference>
<accession>A0ABX7QWP2</accession>
<dbReference type="PANTHER" id="PTHR16222:SF12">
    <property type="entry name" value="ADP-RIBOSYLGLYCOHYDROLASE-RELATED"/>
    <property type="match status" value="1"/>
</dbReference>
<gene>
    <name evidence="1" type="ORF">JYB87_03990</name>
</gene>
<dbReference type="Proteomes" id="UP000662770">
    <property type="component" value="Chromosome"/>
</dbReference>
<dbReference type="Gene3D" id="1.10.4080.10">
    <property type="entry name" value="ADP-ribosylation/Crystallin J1"/>
    <property type="match status" value="1"/>
</dbReference>
<dbReference type="InterPro" id="IPR050792">
    <property type="entry name" value="ADP-ribosylglycohydrolase"/>
</dbReference>
<sequence length="302" mass="33069">MQDKARGCLIGLAIGDAVGTTLEFQPRGSFTPIDDMVGGGPFMLKKGYWTDDTSMALCLGHSLVESDGFDAHDQMLRYCNWMENGYMSSIGICFDIGSTVSTALRHFQHTGEPFSGAKNRWSSGNGSIMRMAPVAIFYQENTEKAEFYGGESSLTTHASDLCHDACRYFAKLLVYLIHGADKQAFHALSYTPRTPEVLMIKAGEFLHKTRDEIKGSGYVIDSLEAALWCFINSESYEECVLLAANLGDDADTTAAVAGQLAGAYYGYKAIRVDWRKALHQHDEILKLADALLGASKQHSSGI</sequence>
<keyword evidence="2" id="KW-1185">Reference proteome</keyword>
<dbReference type="InterPro" id="IPR005502">
    <property type="entry name" value="Ribosyl_crysJ1"/>
</dbReference>
<name>A0ABX7QWP2_9GAMM</name>
<proteinExistence type="predicted"/>
<dbReference type="InterPro" id="IPR036705">
    <property type="entry name" value="Ribosyl_crysJ1_sf"/>
</dbReference>